<dbReference type="Pfam" id="PF05443">
    <property type="entry name" value="ROS_MUCR"/>
    <property type="match status" value="1"/>
</dbReference>
<dbReference type="AlphaFoldDB" id="A0AAE8HV89"/>
<organism evidence="3 5">
    <name type="scientific">Methylobacterium phyllosphaerae</name>
    <dbReference type="NCBI Taxonomy" id="418223"/>
    <lineage>
        <taxon>Bacteria</taxon>
        <taxon>Pseudomonadati</taxon>
        <taxon>Pseudomonadota</taxon>
        <taxon>Alphaproteobacteria</taxon>
        <taxon>Hyphomicrobiales</taxon>
        <taxon>Methylobacteriaceae</taxon>
        <taxon>Methylobacterium</taxon>
    </lineage>
</organism>
<evidence type="ECO:0000313" key="5">
    <source>
        <dbReference type="Proteomes" id="UP000199140"/>
    </source>
</evidence>
<dbReference type="GO" id="GO:0008270">
    <property type="term" value="F:zinc ion binding"/>
    <property type="evidence" value="ECO:0007669"/>
    <property type="project" value="InterPro"/>
</dbReference>
<dbReference type="EMBL" id="FOPK01000021">
    <property type="protein sequence ID" value="SFH35296.1"/>
    <property type="molecule type" value="Genomic_DNA"/>
</dbReference>
<accession>A0AAE8HV89</accession>
<comment type="similarity">
    <text evidence="1">Belongs to the ros/MucR family.</text>
</comment>
<dbReference type="Gene3D" id="1.10.10.1550">
    <property type="entry name" value="ROS/MUCR transcriptional regulator protein"/>
    <property type="match status" value="1"/>
</dbReference>
<evidence type="ECO:0000313" key="4">
    <source>
        <dbReference type="Proteomes" id="UP000185487"/>
    </source>
</evidence>
<dbReference type="GO" id="GO:0003677">
    <property type="term" value="F:DNA binding"/>
    <property type="evidence" value="ECO:0007669"/>
    <property type="project" value="InterPro"/>
</dbReference>
<reference evidence="2 4" key="1">
    <citation type="submission" date="2016-04" db="EMBL/GenBank/DDBJ databases">
        <title>Complete genome sequencing and analysis of CBMB27, Methylobacterium phyllosphaerae isolated from leaf tissues of rice (Oryza sativa L.).</title>
        <authorList>
            <person name="Lee Y."/>
            <person name="Hwangbo K."/>
            <person name="Chung H."/>
            <person name="Yoo J."/>
            <person name="Kim K.Y."/>
            <person name="Sa T.M."/>
            <person name="Um Y."/>
            <person name="Madhaiyan M."/>
        </authorList>
    </citation>
    <scope>NUCLEOTIDE SEQUENCE [LARGE SCALE GENOMIC DNA]</scope>
    <source>
        <strain evidence="2 4">CBMB27</strain>
    </source>
</reference>
<gene>
    <name evidence="2" type="ORF">MCBMB27_05553</name>
    <name evidence="3" type="ORF">SAMN05192567_12152</name>
</gene>
<dbReference type="InterPro" id="IPR041920">
    <property type="entry name" value="ROS/MUCR_sf"/>
</dbReference>
<dbReference type="GO" id="GO:0006355">
    <property type="term" value="P:regulation of DNA-templated transcription"/>
    <property type="evidence" value="ECO:0007669"/>
    <property type="project" value="InterPro"/>
</dbReference>
<dbReference type="Proteomes" id="UP000185487">
    <property type="component" value="Chromosome"/>
</dbReference>
<evidence type="ECO:0000313" key="2">
    <source>
        <dbReference type="EMBL" id="APT34844.1"/>
    </source>
</evidence>
<dbReference type="RefSeq" id="WP_236952849.1">
    <property type="nucleotide sequence ID" value="NZ_CP015367.1"/>
</dbReference>
<name>A0AAE8HV89_9HYPH</name>
<evidence type="ECO:0000313" key="3">
    <source>
        <dbReference type="EMBL" id="SFH35296.1"/>
    </source>
</evidence>
<protein>
    <submittedName>
        <fullName evidence="3">Predicted transcriptional regulator</fullName>
    </submittedName>
    <submittedName>
        <fullName evidence="2">Transcriptional regulatory protein MucR</fullName>
    </submittedName>
</protein>
<sequence length="140" mass="15439">MTATKINDQVLASTVALVCSYVANNSLPARELLDLLRLVHGSLTSLFPQPTPRPELDGRLRMTPMAIRNSIGPDGVVSFIDGKTYQVLKRHLRVNGLEPDGYRERFGLPASYPMTAPGYSRRRSRLAKDIGFGTRRQGAA</sequence>
<dbReference type="Proteomes" id="UP000199140">
    <property type="component" value="Unassembled WGS sequence"/>
</dbReference>
<proteinExistence type="inferred from homology"/>
<reference evidence="3 5" key="2">
    <citation type="submission" date="2016-10" db="EMBL/GenBank/DDBJ databases">
        <authorList>
            <person name="Varghese N."/>
            <person name="Submissions S."/>
        </authorList>
    </citation>
    <scope>NUCLEOTIDE SEQUENCE [LARGE SCALE GENOMIC DNA]</scope>
    <source>
        <strain evidence="3 5">CBMB27</strain>
    </source>
</reference>
<dbReference type="EMBL" id="CP015367">
    <property type="protein sequence ID" value="APT34844.1"/>
    <property type="molecule type" value="Genomic_DNA"/>
</dbReference>
<evidence type="ECO:0000256" key="1">
    <source>
        <dbReference type="ARBA" id="ARBA00007031"/>
    </source>
</evidence>
<dbReference type="InterPro" id="IPR008807">
    <property type="entry name" value="ROS_MUCR"/>
</dbReference>
<dbReference type="KEGG" id="mphy:MCBMB27_05553"/>
<keyword evidence="4" id="KW-1185">Reference proteome</keyword>